<evidence type="ECO:0000313" key="2">
    <source>
        <dbReference type="Proteomes" id="UP000828390"/>
    </source>
</evidence>
<accession>A0A9D4IBQ6</accession>
<dbReference type="Proteomes" id="UP000828390">
    <property type="component" value="Unassembled WGS sequence"/>
</dbReference>
<protein>
    <submittedName>
        <fullName evidence="1">Uncharacterized protein</fullName>
    </submittedName>
</protein>
<comment type="caution">
    <text evidence="1">The sequence shown here is derived from an EMBL/GenBank/DDBJ whole genome shotgun (WGS) entry which is preliminary data.</text>
</comment>
<keyword evidence="2" id="KW-1185">Reference proteome</keyword>
<gene>
    <name evidence="1" type="ORF">DPMN_170653</name>
</gene>
<organism evidence="1 2">
    <name type="scientific">Dreissena polymorpha</name>
    <name type="common">Zebra mussel</name>
    <name type="synonym">Mytilus polymorpha</name>
    <dbReference type="NCBI Taxonomy" id="45954"/>
    <lineage>
        <taxon>Eukaryota</taxon>
        <taxon>Metazoa</taxon>
        <taxon>Spiralia</taxon>
        <taxon>Lophotrochozoa</taxon>
        <taxon>Mollusca</taxon>
        <taxon>Bivalvia</taxon>
        <taxon>Autobranchia</taxon>
        <taxon>Heteroconchia</taxon>
        <taxon>Euheterodonta</taxon>
        <taxon>Imparidentia</taxon>
        <taxon>Neoheterodontei</taxon>
        <taxon>Myida</taxon>
        <taxon>Dreissenoidea</taxon>
        <taxon>Dreissenidae</taxon>
        <taxon>Dreissena</taxon>
    </lineage>
</organism>
<dbReference type="EMBL" id="JAIWYP010000009">
    <property type="protein sequence ID" value="KAH3769386.1"/>
    <property type="molecule type" value="Genomic_DNA"/>
</dbReference>
<sequence length="73" mass="8108">MSATTQNVISNATLVHHVSYYTKCNATLVHHVSHYTKCHLHPYCAMPPLFIMSATTQNVISTLTEAMPASFIM</sequence>
<proteinExistence type="predicted"/>
<reference evidence="1" key="1">
    <citation type="journal article" date="2019" name="bioRxiv">
        <title>The Genome of the Zebra Mussel, Dreissena polymorpha: A Resource for Invasive Species Research.</title>
        <authorList>
            <person name="McCartney M.A."/>
            <person name="Auch B."/>
            <person name="Kono T."/>
            <person name="Mallez S."/>
            <person name="Zhang Y."/>
            <person name="Obille A."/>
            <person name="Becker A."/>
            <person name="Abrahante J.E."/>
            <person name="Garbe J."/>
            <person name="Badalamenti J.P."/>
            <person name="Herman A."/>
            <person name="Mangelson H."/>
            <person name="Liachko I."/>
            <person name="Sullivan S."/>
            <person name="Sone E.D."/>
            <person name="Koren S."/>
            <person name="Silverstein K.A.T."/>
            <person name="Beckman K.B."/>
            <person name="Gohl D.M."/>
        </authorList>
    </citation>
    <scope>NUCLEOTIDE SEQUENCE</scope>
    <source>
        <strain evidence="1">Duluth1</strain>
        <tissue evidence="1">Whole animal</tissue>
    </source>
</reference>
<reference evidence="1" key="2">
    <citation type="submission" date="2020-11" db="EMBL/GenBank/DDBJ databases">
        <authorList>
            <person name="McCartney M.A."/>
            <person name="Auch B."/>
            <person name="Kono T."/>
            <person name="Mallez S."/>
            <person name="Becker A."/>
            <person name="Gohl D.M."/>
            <person name="Silverstein K.A.T."/>
            <person name="Koren S."/>
            <person name="Bechman K.B."/>
            <person name="Herman A."/>
            <person name="Abrahante J.E."/>
            <person name="Garbe J."/>
        </authorList>
    </citation>
    <scope>NUCLEOTIDE SEQUENCE</scope>
    <source>
        <strain evidence="1">Duluth1</strain>
        <tissue evidence="1">Whole animal</tissue>
    </source>
</reference>
<name>A0A9D4IBQ6_DREPO</name>
<evidence type="ECO:0000313" key="1">
    <source>
        <dbReference type="EMBL" id="KAH3769386.1"/>
    </source>
</evidence>
<dbReference type="AlphaFoldDB" id="A0A9D4IBQ6"/>